<dbReference type="GO" id="GO:0004427">
    <property type="term" value="F:inorganic diphosphate phosphatase activity"/>
    <property type="evidence" value="ECO:0007669"/>
    <property type="project" value="UniProtKB-EC"/>
</dbReference>
<dbReference type="InterPro" id="IPR036649">
    <property type="entry name" value="Pyrophosphatase_sf"/>
</dbReference>
<protein>
    <recommendedName>
        <fullName evidence="3">inorganic diphosphatase</fullName>
        <ecNumber evidence="3">3.6.1.1</ecNumber>
    </recommendedName>
</protein>
<evidence type="ECO:0000256" key="3">
    <source>
        <dbReference type="ARBA" id="ARBA00012146"/>
    </source>
</evidence>
<evidence type="ECO:0000313" key="8">
    <source>
        <dbReference type="EMBL" id="KAG2484876.1"/>
    </source>
</evidence>
<evidence type="ECO:0000256" key="6">
    <source>
        <dbReference type="ARBA" id="ARBA00022842"/>
    </source>
</evidence>
<reference evidence="8" key="1">
    <citation type="journal article" date="2020" name="bioRxiv">
        <title>Comparative genomics of Chlamydomonas.</title>
        <authorList>
            <person name="Craig R.J."/>
            <person name="Hasan A.R."/>
            <person name="Ness R.W."/>
            <person name="Keightley P.D."/>
        </authorList>
    </citation>
    <scope>NUCLEOTIDE SEQUENCE</scope>
    <source>
        <strain evidence="8">CCAP 11/70</strain>
    </source>
</reference>
<dbReference type="GO" id="GO:0000287">
    <property type="term" value="F:magnesium ion binding"/>
    <property type="evidence" value="ECO:0007669"/>
    <property type="project" value="InterPro"/>
</dbReference>
<keyword evidence="9" id="KW-1185">Reference proteome</keyword>
<comment type="caution">
    <text evidence="8">The sequence shown here is derived from an EMBL/GenBank/DDBJ whole genome shotgun (WGS) entry which is preliminary data.</text>
</comment>
<name>A0A835XJC4_9CHLO</name>
<organism evidence="8 9">
    <name type="scientific">Edaphochlamys debaryana</name>
    <dbReference type="NCBI Taxonomy" id="47281"/>
    <lineage>
        <taxon>Eukaryota</taxon>
        <taxon>Viridiplantae</taxon>
        <taxon>Chlorophyta</taxon>
        <taxon>core chlorophytes</taxon>
        <taxon>Chlorophyceae</taxon>
        <taxon>CS clade</taxon>
        <taxon>Chlamydomonadales</taxon>
        <taxon>Chlamydomonadales incertae sedis</taxon>
        <taxon>Edaphochlamys</taxon>
    </lineage>
</organism>
<accession>A0A835XJC4</accession>
<dbReference type="CDD" id="cd00412">
    <property type="entry name" value="pyrophosphatase"/>
    <property type="match status" value="1"/>
</dbReference>
<dbReference type="AlphaFoldDB" id="A0A835XJC4"/>
<keyword evidence="6" id="KW-0460">Magnesium</keyword>
<evidence type="ECO:0000256" key="4">
    <source>
        <dbReference type="ARBA" id="ARBA00022723"/>
    </source>
</evidence>
<dbReference type="GO" id="GO:0006796">
    <property type="term" value="P:phosphate-containing compound metabolic process"/>
    <property type="evidence" value="ECO:0007669"/>
    <property type="project" value="InterPro"/>
</dbReference>
<dbReference type="GO" id="GO:0005737">
    <property type="term" value="C:cytoplasm"/>
    <property type="evidence" value="ECO:0007669"/>
    <property type="project" value="InterPro"/>
</dbReference>
<gene>
    <name evidence="8" type="ORF">HYH03_016360</name>
</gene>
<evidence type="ECO:0000256" key="7">
    <source>
        <dbReference type="ARBA" id="ARBA00047820"/>
    </source>
</evidence>
<dbReference type="SUPFAM" id="SSF50324">
    <property type="entry name" value="Inorganic pyrophosphatase"/>
    <property type="match status" value="1"/>
</dbReference>
<dbReference type="FunFam" id="3.90.80.10:FF:000002">
    <property type="entry name" value="Soluble inorganic pyrophosphatase 4"/>
    <property type="match status" value="1"/>
</dbReference>
<proteinExistence type="inferred from homology"/>
<dbReference type="Pfam" id="PF00719">
    <property type="entry name" value="Pyrophosphatase"/>
    <property type="match status" value="1"/>
</dbReference>
<keyword evidence="5" id="KW-0378">Hydrolase</keyword>
<dbReference type="OrthoDB" id="1608002at2759"/>
<dbReference type="InterPro" id="IPR008162">
    <property type="entry name" value="Pyrophosphatase"/>
</dbReference>
<comment type="cofactor">
    <cofactor evidence="1">
        <name>Mg(2+)</name>
        <dbReference type="ChEBI" id="CHEBI:18420"/>
    </cofactor>
</comment>
<dbReference type="PANTHER" id="PTHR10286">
    <property type="entry name" value="INORGANIC PYROPHOSPHATASE"/>
    <property type="match status" value="1"/>
</dbReference>
<comment type="catalytic activity">
    <reaction evidence="7">
        <text>diphosphate + H2O = 2 phosphate + H(+)</text>
        <dbReference type="Rhea" id="RHEA:24576"/>
        <dbReference type="ChEBI" id="CHEBI:15377"/>
        <dbReference type="ChEBI" id="CHEBI:15378"/>
        <dbReference type="ChEBI" id="CHEBI:33019"/>
        <dbReference type="ChEBI" id="CHEBI:43474"/>
        <dbReference type="EC" id="3.6.1.1"/>
    </reaction>
</comment>
<evidence type="ECO:0000256" key="2">
    <source>
        <dbReference type="ARBA" id="ARBA00006220"/>
    </source>
</evidence>
<sequence>MSFYRGSASHPWHDLHPGNDAPNVVACVIEIPRGSKVKYELDKDTGLCFVDRILYSSVVYPHNYGFVPKTLCEDGDPLDVLVLMQEPVVPMCFLRAKPIGVMQMLDQGERDDKLIAVHADDPEFKGFTDISQLPPHRLAEIKRFFEDYKKNEHKEVIVDDFLGAEEAKKVVKDSLNLYQEHYVPRKLRNLYE</sequence>
<evidence type="ECO:0000313" key="9">
    <source>
        <dbReference type="Proteomes" id="UP000612055"/>
    </source>
</evidence>
<comment type="similarity">
    <text evidence="2">Belongs to the PPase family.</text>
</comment>
<dbReference type="EMBL" id="JAEHOE010000140">
    <property type="protein sequence ID" value="KAG2484876.1"/>
    <property type="molecule type" value="Genomic_DNA"/>
</dbReference>
<dbReference type="EC" id="3.6.1.1" evidence="3"/>
<dbReference type="Gene3D" id="3.90.80.10">
    <property type="entry name" value="Inorganic pyrophosphatase"/>
    <property type="match status" value="1"/>
</dbReference>
<evidence type="ECO:0000256" key="5">
    <source>
        <dbReference type="ARBA" id="ARBA00022801"/>
    </source>
</evidence>
<dbReference type="HAMAP" id="MF_00209">
    <property type="entry name" value="Inorganic_PPase"/>
    <property type="match status" value="1"/>
</dbReference>
<evidence type="ECO:0000256" key="1">
    <source>
        <dbReference type="ARBA" id="ARBA00001946"/>
    </source>
</evidence>
<dbReference type="Proteomes" id="UP000612055">
    <property type="component" value="Unassembled WGS sequence"/>
</dbReference>
<keyword evidence="4" id="KW-0479">Metal-binding</keyword>
<dbReference type="PROSITE" id="PS00387">
    <property type="entry name" value="PPASE"/>
    <property type="match status" value="1"/>
</dbReference>